<protein>
    <submittedName>
        <fullName evidence="2">Uncharacterized protein</fullName>
    </submittedName>
</protein>
<proteinExistence type="predicted"/>
<accession>A0A371D1V0</accession>
<evidence type="ECO:0000256" key="1">
    <source>
        <dbReference type="SAM" id="MobiDB-lite"/>
    </source>
</evidence>
<feature type="compositionally biased region" description="Basic residues" evidence="1">
    <location>
        <begin position="34"/>
        <end position="51"/>
    </location>
</feature>
<evidence type="ECO:0000313" key="2">
    <source>
        <dbReference type="EMBL" id="RDX46501.1"/>
    </source>
</evidence>
<dbReference type="AlphaFoldDB" id="A0A371D1V0"/>
<evidence type="ECO:0000313" key="3">
    <source>
        <dbReference type="Proteomes" id="UP000256964"/>
    </source>
</evidence>
<sequence>MPRTTHSQPQHNNTEPSQQPRANHDRHHTIPERRRPKHMHTASLSRTRRRA</sequence>
<keyword evidence="3" id="KW-1185">Reference proteome</keyword>
<dbReference type="EMBL" id="KZ857426">
    <property type="protein sequence ID" value="RDX46501.1"/>
    <property type="molecule type" value="Genomic_DNA"/>
</dbReference>
<feature type="region of interest" description="Disordered" evidence="1">
    <location>
        <begin position="1"/>
        <end position="51"/>
    </location>
</feature>
<organism evidence="2 3">
    <name type="scientific">Lentinus brumalis</name>
    <dbReference type="NCBI Taxonomy" id="2498619"/>
    <lineage>
        <taxon>Eukaryota</taxon>
        <taxon>Fungi</taxon>
        <taxon>Dikarya</taxon>
        <taxon>Basidiomycota</taxon>
        <taxon>Agaricomycotina</taxon>
        <taxon>Agaricomycetes</taxon>
        <taxon>Polyporales</taxon>
        <taxon>Polyporaceae</taxon>
        <taxon>Lentinus</taxon>
    </lineage>
</organism>
<reference evidence="2 3" key="1">
    <citation type="journal article" date="2018" name="Biotechnol. Biofuels">
        <title>Integrative visual omics of the white-rot fungus Polyporus brumalis exposes the biotechnological potential of its oxidative enzymes for delignifying raw plant biomass.</title>
        <authorList>
            <person name="Miyauchi S."/>
            <person name="Rancon A."/>
            <person name="Drula E."/>
            <person name="Hage H."/>
            <person name="Chaduli D."/>
            <person name="Favel A."/>
            <person name="Grisel S."/>
            <person name="Henrissat B."/>
            <person name="Herpoel-Gimbert I."/>
            <person name="Ruiz-Duenas F.J."/>
            <person name="Chevret D."/>
            <person name="Hainaut M."/>
            <person name="Lin J."/>
            <person name="Wang M."/>
            <person name="Pangilinan J."/>
            <person name="Lipzen A."/>
            <person name="Lesage-Meessen L."/>
            <person name="Navarro D."/>
            <person name="Riley R."/>
            <person name="Grigoriev I.V."/>
            <person name="Zhou S."/>
            <person name="Raouche S."/>
            <person name="Rosso M.N."/>
        </authorList>
    </citation>
    <scope>NUCLEOTIDE SEQUENCE [LARGE SCALE GENOMIC DNA]</scope>
    <source>
        <strain evidence="2 3">BRFM 1820</strain>
    </source>
</reference>
<gene>
    <name evidence="2" type="ORF">OH76DRAFT_1406808</name>
</gene>
<dbReference type="Proteomes" id="UP000256964">
    <property type="component" value="Unassembled WGS sequence"/>
</dbReference>
<feature type="compositionally biased region" description="Polar residues" evidence="1">
    <location>
        <begin position="1"/>
        <end position="21"/>
    </location>
</feature>
<name>A0A371D1V0_9APHY</name>